<dbReference type="AlphaFoldDB" id="A0A4Y2I386"/>
<proteinExistence type="predicted"/>
<sequence length="84" mass="9319">MSLEVKARQMSGRGKGALSIKENTCSLSCPDRWALFERPEDGLAGNAPVMYDLIVFPRNSTVREKEKEIEQSNILCLTVSGNKC</sequence>
<name>A0A4Y2I386_ARAVE</name>
<keyword evidence="2" id="KW-1185">Reference proteome</keyword>
<dbReference type="Proteomes" id="UP000499080">
    <property type="component" value="Unassembled WGS sequence"/>
</dbReference>
<evidence type="ECO:0000313" key="2">
    <source>
        <dbReference type="Proteomes" id="UP000499080"/>
    </source>
</evidence>
<gene>
    <name evidence="1" type="ORF">AVEN_89799_1</name>
</gene>
<protein>
    <submittedName>
        <fullName evidence="1">Uncharacterized protein</fullName>
    </submittedName>
</protein>
<accession>A0A4Y2I386</accession>
<comment type="caution">
    <text evidence="1">The sequence shown here is derived from an EMBL/GenBank/DDBJ whole genome shotgun (WGS) entry which is preliminary data.</text>
</comment>
<evidence type="ECO:0000313" key="1">
    <source>
        <dbReference type="EMBL" id="GBM72045.1"/>
    </source>
</evidence>
<reference evidence="1 2" key="1">
    <citation type="journal article" date="2019" name="Sci. Rep.">
        <title>Orb-weaving spider Araneus ventricosus genome elucidates the spidroin gene catalogue.</title>
        <authorList>
            <person name="Kono N."/>
            <person name="Nakamura H."/>
            <person name="Ohtoshi R."/>
            <person name="Moran D.A.P."/>
            <person name="Shinohara A."/>
            <person name="Yoshida Y."/>
            <person name="Fujiwara M."/>
            <person name="Mori M."/>
            <person name="Tomita M."/>
            <person name="Arakawa K."/>
        </authorList>
    </citation>
    <scope>NUCLEOTIDE SEQUENCE [LARGE SCALE GENOMIC DNA]</scope>
</reference>
<dbReference type="EMBL" id="BGPR01002352">
    <property type="protein sequence ID" value="GBM72045.1"/>
    <property type="molecule type" value="Genomic_DNA"/>
</dbReference>
<organism evidence="1 2">
    <name type="scientific">Araneus ventricosus</name>
    <name type="common">Orbweaver spider</name>
    <name type="synonym">Epeira ventricosa</name>
    <dbReference type="NCBI Taxonomy" id="182803"/>
    <lineage>
        <taxon>Eukaryota</taxon>
        <taxon>Metazoa</taxon>
        <taxon>Ecdysozoa</taxon>
        <taxon>Arthropoda</taxon>
        <taxon>Chelicerata</taxon>
        <taxon>Arachnida</taxon>
        <taxon>Araneae</taxon>
        <taxon>Araneomorphae</taxon>
        <taxon>Entelegynae</taxon>
        <taxon>Araneoidea</taxon>
        <taxon>Araneidae</taxon>
        <taxon>Araneus</taxon>
    </lineage>
</organism>